<comment type="subcellular location">
    <subcellularLocation>
        <location evidence="1">Nucleus</location>
    </subcellularLocation>
</comment>
<sequence length="160" mass="17505">MQEEAASIPAFRTQLPISKVKRICKLDPDSTLISSEAAQLITMATERFIGILAKAAYGQAALLKRRTIQAKDVENCIRTHGLFEFLEGTLDGWPDMDNARRKGKTQSSAEQKENLPNSQEFPSSEIVAEGKDSSAVEEETSEIDASSSSDVLIAENESNL</sequence>
<dbReference type="InterPro" id="IPR009072">
    <property type="entry name" value="Histone-fold"/>
</dbReference>
<protein>
    <submittedName>
        <fullName evidence="7">CBFD_NFYB_HMF domain-containing protein</fullName>
    </submittedName>
</protein>
<dbReference type="Gene3D" id="1.10.20.10">
    <property type="entry name" value="Histone, subunit A"/>
    <property type="match status" value="1"/>
</dbReference>
<keyword evidence="2" id="KW-0539">Nucleus</keyword>
<name>A0A183TWQ3_TOXCA</name>
<dbReference type="PANTHER" id="PTHR10252:SF79">
    <property type="entry name" value="DNA POLYMERASE EPSILON SUBUNIT 4"/>
    <property type="match status" value="1"/>
</dbReference>
<dbReference type="PANTHER" id="PTHR10252">
    <property type="entry name" value="HISTONE-LIKE TRANSCRIPTION FACTOR CCAAT-RELATED"/>
    <property type="match status" value="1"/>
</dbReference>
<organism evidence="6 7">
    <name type="scientific">Toxocara canis</name>
    <name type="common">Canine roundworm</name>
    <dbReference type="NCBI Taxonomy" id="6265"/>
    <lineage>
        <taxon>Eukaryota</taxon>
        <taxon>Metazoa</taxon>
        <taxon>Ecdysozoa</taxon>
        <taxon>Nematoda</taxon>
        <taxon>Chromadorea</taxon>
        <taxon>Rhabditida</taxon>
        <taxon>Spirurina</taxon>
        <taxon>Ascaridomorpha</taxon>
        <taxon>Ascaridoidea</taxon>
        <taxon>Toxocaridae</taxon>
        <taxon>Toxocara</taxon>
    </lineage>
</organism>
<dbReference type="Pfam" id="PF00808">
    <property type="entry name" value="CBFD_NFYB_HMF"/>
    <property type="match status" value="1"/>
</dbReference>
<dbReference type="GO" id="GO:0006261">
    <property type="term" value="P:DNA-templated DNA replication"/>
    <property type="evidence" value="ECO:0007669"/>
    <property type="project" value="TreeGrafter"/>
</dbReference>
<evidence type="ECO:0000313" key="6">
    <source>
        <dbReference type="Proteomes" id="UP000050794"/>
    </source>
</evidence>
<dbReference type="AlphaFoldDB" id="A0A183TWQ3"/>
<dbReference type="Proteomes" id="UP000050794">
    <property type="component" value="Unassembled WGS sequence"/>
</dbReference>
<evidence type="ECO:0000256" key="3">
    <source>
        <dbReference type="SAM" id="MobiDB-lite"/>
    </source>
</evidence>
<reference evidence="5 6" key="2">
    <citation type="submission" date="2018-11" db="EMBL/GenBank/DDBJ databases">
        <authorList>
            <consortium name="Pathogen Informatics"/>
        </authorList>
    </citation>
    <scope>NUCLEOTIDE SEQUENCE [LARGE SCALE GENOMIC DNA]</scope>
</reference>
<dbReference type="CDD" id="cd22929">
    <property type="entry name" value="HFD_POLE4-like"/>
    <property type="match status" value="1"/>
</dbReference>
<dbReference type="GO" id="GO:0008622">
    <property type="term" value="C:epsilon DNA polymerase complex"/>
    <property type="evidence" value="ECO:0007669"/>
    <property type="project" value="TreeGrafter"/>
</dbReference>
<dbReference type="SUPFAM" id="SSF47113">
    <property type="entry name" value="Histone-fold"/>
    <property type="match status" value="1"/>
</dbReference>
<gene>
    <name evidence="5" type="ORF">TCNE_LOCUS673</name>
</gene>
<dbReference type="GO" id="GO:0046982">
    <property type="term" value="F:protein heterodimerization activity"/>
    <property type="evidence" value="ECO:0007669"/>
    <property type="project" value="InterPro"/>
</dbReference>
<feature type="domain" description="Transcription factor CBF/NF-Y/archaeal histone" evidence="4">
    <location>
        <begin position="14"/>
        <end position="77"/>
    </location>
</feature>
<evidence type="ECO:0000259" key="4">
    <source>
        <dbReference type="Pfam" id="PF00808"/>
    </source>
</evidence>
<feature type="compositionally biased region" description="Polar residues" evidence="3">
    <location>
        <begin position="105"/>
        <end position="122"/>
    </location>
</feature>
<proteinExistence type="predicted"/>
<dbReference type="WBParaSite" id="TCNE_0000067201-mRNA-1">
    <property type="protein sequence ID" value="TCNE_0000067201-mRNA-1"/>
    <property type="gene ID" value="TCNE_0000067201"/>
</dbReference>
<evidence type="ECO:0000313" key="5">
    <source>
        <dbReference type="EMBL" id="VDM24655.1"/>
    </source>
</evidence>
<dbReference type="EMBL" id="UYWY01000361">
    <property type="protein sequence ID" value="VDM24655.1"/>
    <property type="molecule type" value="Genomic_DNA"/>
</dbReference>
<dbReference type="InterPro" id="IPR050568">
    <property type="entry name" value="Transcr_DNA_Rep_Reg"/>
</dbReference>
<evidence type="ECO:0000256" key="2">
    <source>
        <dbReference type="ARBA" id="ARBA00023242"/>
    </source>
</evidence>
<evidence type="ECO:0000256" key="1">
    <source>
        <dbReference type="ARBA" id="ARBA00004123"/>
    </source>
</evidence>
<reference evidence="7" key="1">
    <citation type="submission" date="2016-06" db="UniProtKB">
        <authorList>
            <consortium name="WormBaseParasite"/>
        </authorList>
    </citation>
    <scope>IDENTIFICATION</scope>
</reference>
<dbReference type="InterPro" id="IPR003958">
    <property type="entry name" value="CBFA_NFYB_domain"/>
</dbReference>
<keyword evidence="6" id="KW-1185">Reference proteome</keyword>
<accession>A0A183TWQ3</accession>
<feature type="region of interest" description="Disordered" evidence="3">
    <location>
        <begin position="88"/>
        <end position="160"/>
    </location>
</feature>
<feature type="compositionally biased region" description="Polar residues" evidence="3">
    <location>
        <begin position="143"/>
        <end position="160"/>
    </location>
</feature>
<evidence type="ECO:0000313" key="7">
    <source>
        <dbReference type="WBParaSite" id="TCNE_0000067201-mRNA-1"/>
    </source>
</evidence>